<feature type="compositionally biased region" description="Basic and acidic residues" evidence="2">
    <location>
        <begin position="27"/>
        <end position="50"/>
    </location>
</feature>
<dbReference type="AlphaFoldDB" id="A0A1G7MCP2"/>
<evidence type="ECO:0000256" key="1">
    <source>
        <dbReference type="ARBA" id="ARBA00038054"/>
    </source>
</evidence>
<dbReference type="Pfam" id="PF01613">
    <property type="entry name" value="Flavin_Reduct"/>
    <property type="match status" value="1"/>
</dbReference>
<name>A0A1G7MCP2_9BACT</name>
<dbReference type="InterPro" id="IPR002563">
    <property type="entry name" value="Flavin_Rdtase-like_dom"/>
</dbReference>
<organism evidence="4 5">
    <name type="scientific">Desulfovibrio legallii</name>
    <dbReference type="NCBI Taxonomy" id="571438"/>
    <lineage>
        <taxon>Bacteria</taxon>
        <taxon>Pseudomonadati</taxon>
        <taxon>Thermodesulfobacteriota</taxon>
        <taxon>Desulfovibrionia</taxon>
        <taxon>Desulfovibrionales</taxon>
        <taxon>Desulfovibrionaceae</taxon>
        <taxon>Desulfovibrio</taxon>
    </lineage>
</organism>
<evidence type="ECO:0000256" key="2">
    <source>
        <dbReference type="SAM" id="MobiDB-lite"/>
    </source>
</evidence>
<feature type="domain" description="Flavin reductase like" evidence="3">
    <location>
        <begin position="99"/>
        <end position="212"/>
    </location>
</feature>
<reference evidence="5" key="1">
    <citation type="submission" date="2016-10" db="EMBL/GenBank/DDBJ databases">
        <authorList>
            <person name="Varghese N."/>
            <person name="Submissions S."/>
        </authorList>
    </citation>
    <scope>NUCLEOTIDE SEQUENCE [LARGE SCALE GENOMIC DNA]</scope>
    <source>
        <strain evidence="5">KHC7</strain>
    </source>
</reference>
<comment type="similarity">
    <text evidence="1">Belongs to the flavoredoxin family.</text>
</comment>
<sequence>MLASYPRPFPAFCCRWGRGIAVAAARAEEGGRQKGSRRRGEDGGRADRPRGALGCAGETEYSDRRTQFFSQHRKMVITMERTKLAPFDCAKELFAALPKGVLLTTKAGDKVNSMVIGWGTLGIEWQTPVFIAFVREHRYTREMLDKNPEFTVNVPVGAYDKKIIGVCGGKSGRNLDKVQAAGLTLVEPEVVSVPAVREFPLTLECRVVYRQQQDLAALTPKLKDACYPQDVDSSNVGANRDAHIAYYGEIVSAYLLK</sequence>
<dbReference type="EMBL" id="FNBX01000008">
    <property type="protein sequence ID" value="SDF59416.1"/>
    <property type="molecule type" value="Genomic_DNA"/>
</dbReference>
<proteinExistence type="inferred from homology"/>
<protein>
    <submittedName>
        <fullName evidence="4">Flavin reductase like domain-containing protein</fullName>
    </submittedName>
</protein>
<keyword evidence="5" id="KW-1185">Reference proteome</keyword>
<dbReference type="PANTHER" id="PTHR43567:SF5">
    <property type="entry name" value="HYPOTHETICAL CYTOSOLIC PROTEIN"/>
    <property type="match status" value="1"/>
</dbReference>
<dbReference type="Proteomes" id="UP000199355">
    <property type="component" value="Unassembled WGS sequence"/>
</dbReference>
<dbReference type="SUPFAM" id="SSF50475">
    <property type="entry name" value="FMN-binding split barrel"/>
    <property type="match status" value="1"/>
</dbReference>
<dbReference type="Gene3D" id="2.30.110.10">
    <property type="entry name" value="Electron Transport, Fmn-binding Protein, Chain A"/>
    <property type="match status" value="1"/>
</dbReference>
<feature type="region of interest" description="Disordered" evidence="2">
    <location>
        <begin position="27"/>
        <end position="56"/>
    </location>
</feature>
<evidence type="ECO:0000313" key="4">
    <source>
        <dbReference type="EMBL" id="SDF59416.1"/>
    </source>
</evidence>
<dbReference type="PANTHER" id="PTHR43567">
    <property type="entry name" value="FLAVOREDOXIN-RELATED-RELATED"/>
    <property type="match status" value="1"/>
</dbReference>
<accession>A0A1G7MCP2</accession>
<dbReference type="STRING" id="571438.SAMN05192586_10883"/>
<evidence type="ECO:0000313" key="5">
    <source>
        <dbReference type="Proteomes" id="UP000199355"/>
    </source>
</evidence>
<gene>
    <name evidence="4" type="ORF">SAMN05192586_10883</name>
</gene>
<dbReference type="GO" id="GO:0016646">
    <property type="term" value="F:oxidoreductase activity, acting on the CH-NH group of donors, NAD or NADP as acceptor"/>
    <property type="evidence" value="ECO:0007669"/>
    <property type="project" value="UniProtKB-ARBA"/>
</dbReference>
<dbReference type="InterPro" id="IPR052174">
    <property type="entry name" value="Flavoredoxin"/>
</dbReference>
<evidence type="ECO:0000259" key="3">
    <source>
        <dbReference type="Pfam" id="PF01613"/>
    </source>
</evidence>
<dbReference type="InterPro" id="IPR012349">
    <property type="entry name" value="Split_barrel_FMN-bd"/>
</dbReference>
<dbReference type="GO" id="GO:0010181">
    <property type="term" value="F:FMN binding"/>
    <property type="evidence" value="ECO:0007669"/>
    <property type="project" value="InterPro"/>
</dbReference>